<keyword evidence="1" id="KW-0472">Membrane</keyword>
<name>A0A0D2P4N4_HYPSF</name>
<gene>
    <name evidence="3" type="ORF">HYPSUDRAFT_37370</name>
</gene>
<dbReference type="Pfam" id="PF24800">
    <property type="entry name" value="DUF7702"/>
    <property type="match status" value="1"/>
</dbReference>
<dbReference type="AlphaFoldDB" id="A0A0D2P4N4"/>
<evidence type="ECO:0000313" key="3">
    <source>
        <dbReference type="EMBL" id="KJA25884.1"/>
    </source>
</evidence>
<accession>A0A0D2P4N4</accession>
<evidence type="ECO:0000313" key="4">
    <source>
        <dbReference type="Proteomes" id="UP000054270"/>
    </source>
</evidence>
<keyword evidence="1" id="KW-0812">Transmembrane</keyword>
<dbReference type="PANTHER" id="PTHR42109">
    <property type="entry name" value="UNPLACED GENOMIC SCAFFOLD UM_SCAF_CONTIG_1.265, WHOLE GENOME SHOTGUN SEQUENCE"/>
    <property type="match status" value="1"/>
</dbReference>
<dbReference type="STRING" id="945553.A0A0D2P4N4"/>
<keyword evidence="4" id="KW-1185">Reference proteome</keyword>
<feature type="transmembrane region" description="Helical" evidence="1">
    <location>
        <begin position="15"/>
        <end position="34"/>
    </location>
</feature>
<feature type="transmembrane region" description="Helical" evidence="1">
    <location>
        <begin position="181"/>
        <end position="204"/>
    </location>
</feature>
<proteinExistence type="predicted"/>
<organism evidence="3 4">
    <name type="scientific">Hypholoma sublateritium (strain FD-334 SS-4)</name>
    <dbReference type="NCBI Taxonomy" id="945553"/>
    <lineage>
        <taxon>Eukaryota</taxon>
        <taxon>Fungi</taxon>
        <taxon>Dikarya</taxon>
        <taxon>Basidiomycota</taxon>
        <taxon>Agaricomycotina</taxon>
        <taxon>Agaricomycetes</taxon>
        <taxon>Agaricomycetidae</taxon>
        <taxon>Agaricales</taxon>
        <taxon>Agaricineae</taxon>
        <taxon>Strophariaceae</taxon>
        <taxon>Hypholoma</taxon>
    </lineage>
</organism>
<feature type="transmembrane region" description="Helical" evidence="1">
    <location>
        <begin position="75"/>
        <end position="97"/>
    </location>
</feature>
<evidence type="ECO:0000259" key="2">
    <source>
        <dbReference type="Pfam" id="PF24800"/>
    </source>
</evidence>
<dbReference type="EMBL" id="KN817530">
    <property type="protein sequence ID" value="KJA25884.1"/>
    <property type="molecule type" value="Genomic_DNA"/>
</dbReference>
<dbReference type="InterPro" id="IPR056119">
    <property type="entry name" value="DUF7702"/>
</dbReference>
<evidence type="ECO:0000256" key="1">
    <source>
        <dbReference type="SAM" id="Phobius"/>
    </source>
</evidence>
<feature type="transmembrane region" description="Helical" evidence="1">
    <location>
        <begin position="109"/>
        <end position="135"/>
    </location>
</feature>
<dbReference type="OrthoDB" id="2560628at2759"/>
<protein>
    <recommendedName>
        <fullName evidence="2">DUF7702 domain-containing protein</fullName>
    </recommendedName>
</protein>
<feature type="domain" description="DUF7702" evidence="2">
    <location>
        <begin position="4"/>
        <end position="256"/>
    </location>
</feature>
<feature type="transmembrane region" description="Helical" evidence="1">
    <location>
        <begin position="41"/>
        <end position="63"/>
    </location>
</feature>
<dbReference type="OMA" id="WTYRWHL"/>
<dbReference type="Proteomes" id="UP000054270">
    <property type="component" value="Unassembled WGS sequence"/>
</dbReference>
<dbReference type="PANTHER" id="PTHR42109:SF2">
    <property type="entry name" value="INTEGRAL MEMBRANE PROTEIN"/>
    <property type="match status" value="1"/>
</dbReference>
<keyword evidence="1" id="KW-1133">Transmembrane helix</keyword>
<reference evidence="4" key="1">
    <citation type="submission" date="2014-04" db="EMBL/GenBank/DDBJ databases">
        <title>Evolutionary Origins and Diversification of the Mycorrhizal Mutualists.</title>
        <authorList>
            <consortium name="DOE Joint Genome Institute"/>
            <consortium name="Mycorrhizal Genomics Consortium"/>
            <person name="Kohler A."/>
            <person name="Kuo A."/>
            <person name="Nagy L.G."/>
            <person name="Floudas D."/>
            <person name="Copeland A."/>
            <person name="Barry K.W."/>
            <person name="Cichocki N."/>
            <person name="Veneault-Fourrey C."/>
            <person name="LaButti K."/>
            <person name="Lindquist E.A."/>
            <person name="Lipzen A."/>
            <person name="Lundell T."/>
            <person name="Morin E."/>
            <person name="Murat C."/>
            <person name="Riley R."/>
            <person name="Ohm R."/>
            <person name="Sun H."/>
            <person name="Tunlid A."/>
            <person name="Henrissat B."/>
            <person name="Grigoriev I.V."/>
            <person name="Hibbett D.S."/>
            <person name="Martin F."/>
        </authorList>
    </citation>
    <scope>NUCLEOTIDE SEQUENCE [LARGE SCALE GENOMIC DNA]</scope>
    <source>
        <strain evidence="4">FD-334 SS-4</strain>
    </source>
</reference>
<feature type="transmembrane region" description="Helical" evidence="1">
    <location>
        <begin position="147"/>
        <end position="169"/>
    </location>
</feature>
<sequence>MPTLDTRGKIAGAEIGFYVPIAVITLLLIFRYVLRRDAGWLFLFAFSGIRIAGGALVVAGQLAKTPNPMLLNAAYIMDYVGISAILLSTLGFIGMAGQHTYSENRRLIVSLRFTGFFILAGVGVGAAGGAIGVMANANASLATALHRAGVCIFVAAYIFIAGLHIAAWTYRWHLRSYRRSLLIGISFAFPFLGVRLAYAVLAAWSASDLRGLHPSSNVTIAKFNPVTGNWILYLALDLVMEWVVAALYLFASTVLAQRRHH</sequence>
<feature type="transmembrane region" description="Helical" evidence="1">
    <location>
        <begin position="230"/>
        <end position="251"/>
    </location>
</feature>